<name>E8M6M9_PHOS4</name>
<accession>E8M6M9</accession>
<protein>
    <recommendedName>
        <fullName evidence="4">Lysozyme inhibitor LprI N-terminal domain-containing protein</fullName>
    </recommendedName>
</protein>
<dbReference type="EMBL" id="AEVT01000059">
    <property type="protein sequence ID" value="EGA70347.1"/>
    <property type="molecule type" value="Genomic_DNA"/>
</dbReference>
<feature type="chain" id="PRO_5003227795" description="Lysozyme inhibitor LprI N-terminal domain-containing protein" evidence="1">
    <location>
        <begin position="21"/>
        <end position="179"/>
    </location>
</feature>
<dbReference type="PANTHER" id="PTHR37549:SF1">
    <property type="entry name" value="LIPOPROTEIN LPRI"/>
    <property type="match status" value="1"/>
</dbReference>
<sequence>MRLLALTLLVWTLSTPLTFAQPSFDCTLASQVAEKVICGSKELSQLDQKITQRYLDTLESAQDDITSLRQTQRQWLMERNKCEYGFDCILQQSLQRLRELNSSYSEPFSWGGVLRQSPSLDAARVGSTYERQPITVLAQQSEYWNGYPWFKVVANGLQAYQWGGIICDPSMPDKTYCEE</sequence>
<dbReference type="GO" id="GO:0005576">
    <property type="term" value="C:extracellular region"/>
    <property type="evidence" value="ECO:0007669"/>
    <property type="project" value="TreeGrafter"/>
</dbReference>
<evidence type="ECO:0000256" key="1">
    <source>
        <dbReference type="SAM" id="SignalP"/>
    </source>
</evidence>
<dbReference type="GeneID" id="95569251"/>
<dbReference type="Proteomes" id="UP000006228">
    <property type="component" value="Unassembled WGS sequence"/>
</dbReference>
<evidence type="ECO:0000313" key="2">
    <source>
        <dbReference type="EMBL" id="EGA70347.1"/>
    </source>
</evidence>
<feature type="signal peptide" evidence="1">
    <location>
        <begin position="1"/>
        <end position="20"/>
    </location>
</feature>
<dbReference type="PANTHER" id="PTHR37549">
    <property type="entry name" value="LIPOPROTEIN LPRI"/>
    <property type="match status" value="1"/>
</dbReference>
<dbReference type="InterPro" id="IPR052755">
    <property type="entry name" value="Lysozyme_Inhibitor_LprI"/>
</dbReference>
<reference evidence="2 3" key="1">
    <citation type="journal article" date="2012" name="Int. J. Syst. Evol. Microbiol.">
        <title>Vibrio caribbeanicus sp. nov., isolated from the marine sponge Scleritoderma cyanea.</title>
        <authorList>
            <person name="Hoffmann M."/>
            <person name="Monday S.R."/>
            <person name="Allard M.W."/>
            <person name="Strain E.A."/>
            <person name="Whittaker P."/>
            <person name="Naum M."/>
            <person name="McCarthy P.J."/>
            <person name="Lopez J.V."/>
            <person name="Fischer M."/>
            <person name="Brown E.W."/>
        </authorList>
    </citation>
    <scope>NUCLEOTIDE SEQUENCE [LARGE SCALE GENOMIC DNA]</scope>
    <source>
        <strain evidence="3">DSMZ 21326</strain>
    </source>
</reference>
<organism evidence="2 3">
    <name type="scientific">Vibrio sinaloensis DSM 21326</name>
    <dbReference type="NCBI Taxonomy" id="945550"/>
    <lineage>
        <taxon>Bacteria</taxon>
        <taxon>Pseudomonadati</taxon>
        <taxon>Pseudomonadota</taxon>
        <taxon>Gammaproteobacteria</taxon>
        <taxon>Vibrionales</taxon>
        <taxon>Vibrionaceae</taxon>
        <taxon>Vibrio</taxon>
        <taxon>Vibrio oreintalis group</taxon>
    </lineage>
</organism>
<proteinExistence type="predicted"/>
<gene>
    <name evidence="2" type="ORF">VISI1226_22295</name>
</gene>
<dbReference type="RefSeq" id="WP_008076760.1">
    <property type="nucleotide sequence ID" value="NZ_AEVT01000059.1"/>
</dbReference>
<keyword evidence="1" id="KW-0732">Signal</keyword>
<evidence type="ECO:0000313" key="3">
    <source>
        <dbReference type="Proteomes" id="UP000006228"/>
    </source>
</evidence>
<dbReference type="OrthoDB" id="5565855at2"/>
<evidence type="ECO:0008006" key="4">
    <source>
        <dbReference type="Google" id="ProtNLM"/>
    </source>
</evidence>
<comment type="caution">
    <text evidence="2">The sequence shown here is derived from an EMBL/GenBank/DDBJ whole genome shotgun (WGS) entry which is preliminary data.</text>
</comment>
<dbReference type="AlphaFoldDB" id="E8M6M9"/>
<dbReference type="eggNOG" id="COG4461">
    <property type="taxonomic scope" value="Bacteria"/>
</dbReference>